<dbReference type="PANTHER" id="PTHR34047:SF8">
    <property type="entry name" value="PROTEIN YKFC"/>
    <property type="match status" value="1"/>
</dbReference>
<accession>G8LVP1</accession>
<dbReference type="Pfam" id="PF00078">
    <property type="entry name" value="RVT_1"/>
    <property type="match status" value="1"/>
</dbReference>
<keyword evidence="2" id="KW-0695">RNA-directed DNA polymerase</keyword>
<proteinExistence type="predicted"/>
<dbReference type="STRING" id="720554.Clocl_3152"/>
<dbReference type="AlphaFoldDB" id="G8LVP1"/>
<reference evidence="3" key="1">
    <citation type="submission" date="2011-12" db="EMBL/GenBank/DDBJ databases">
        <title>Complete sequence of Clostridium clariflavum DSM 19732.</title>
        <authorList>
            <consortium name="US DOE Joint Genome Institute"/>
            <person name="Lucas S."/>
            <person name="Han J."/>
            <person name="Lapidus A."/>
            <person name="Cheng J.-F."/>
            <person name="Goodwin L."/>
            <person name="Pitluck S."/>
            <person name="Peters L."/>
            <person name="Teshima H."/>
            <person name="Detter J.C."/>
            <person name="Han C."/>
            <person name="Tapia R."/>
            <person name="Land M."/>
            <person name="Hauser L."/>
            <person name="Kyrpides N."/>
            <person name="Ivanova N."/>
            <person name="Pagani I."/>
            <person name="Kitzmiller T."/>
            <person name="Lynd L."/>
            <person name="Izquierdo J."/>
            <person name="Woyke T."/>
        </authorList>
    </citation>
    <scope>NUCLEOTIDE SEQUENCE [LARGE SCALE GENOMIC DNA]</scope>
    <source>
        <strain evidence="3">DSM 19732 / NBRC 101661 / EBR45</strain>
    </source>
</reference>
<gene>
    <name evidence="2" type="ordered locus">Clocl_3152</name>
</gene>
<dbReference type="GO" id="GO:0003964">
    <property type="term" value="F:RNA-directed DNA polymerase activity"/>
    <property type="evidence" value="ECO:0007669"/>
    <property type="project" value="UniProtKB-KW"/>
</dbReference>
<reference evidence="2 3" key="2">
    <citation type="journal article" date="2012" name="Stand. Genomic Sci.">
        <title>Complete Genome Sequence of Clostridium clariflavum DSM 19732.</title>
        <authorList>
            <person name="Izquierdo J.A."/>
            <person name="Goodwin L."/>
            <person name="Davenport K.W."/>
            <person name="Teshima H."/>
            <person name="Bruce D."/>
            <person name="Detter C."/>
            <person name="Tapia R."/>
            <person name="Han S."/>
            <person name="Land M."/>
            <person name="Hauser L."/>
            <person name="Jeffries C.D."/>
            <person name="Han J."/>
            <person name="Pitluck S."/>
            <person name="Nolan M."/>
            <person name="Chen A."/>
            <person name="Huntemann M."/>
            <person name="Mavromatis K."/>
            <person name="Mikhailova N."/>
            <person name="Liolios K."/>
            <person name="Woyke T."/>
            <person name="Lynd L.R."/>
        </authorList>
    </citation>
    <scope>NUCLEOTIDE SEQUENCE [LARGE SCALE GENOMIC DNA]</scope>
    <source>
        <strain evidence="3">DSM 19732 / NBRC 101661 / EBR45</strain>
    </source>
</reference>
<dbReference type="EMBL" id="CP003065">
    <property type="protein sequence ID" value="AEV69677.1"/>
    <property type="molecule type" value="Genomic_DNA"/>
</dbReference>
<dbReference type="OrthoDB" id="9788687at2"/>
<keyword evidence="2" id="KW-0548">Nucleotidyltransferase</keyword>
<evidence type="ECO:0000313" key="2">
    <source>
        <dbReference type="EMBL" id="AEV69677.1"/>
    </source>
</evidence>
<dbReference type="HOGENOM" id="CLU_664990_0_0_9"/>
<keyword evidence="3" id="KW-1185">Reference proteome</keyword>
<dbReference type="SUPFAM" id="SSF56672">
    <property type="entry name" value="DNA/RNA polymerases"/>
    <property type="match status" value="1"/>
</dbReference>
<dbReference type="InterPro" id="IPR051083">
    <property type="entry name" value="GrpII_Intron_Splice-Mob/Def"/>
</dbReference>
<dbReference type="InterPro" id="IPR000477">
    <property type="entry name" value="RT_dom"/>
</dbReference>
<protein>
    <submittedName>
        <fullName evidence="2">Reverse transcriptase (RNA-dependent DNA polymerase)</fullName>
    </submittedName>
</protein>
<organism evidence="2 3">
    <name type="scientific">Acetivibrio clariflavus (strain DSM 19732 / NBRC 101661 / EBR45)</name>
    <name type="common">Clostridium clariflavum</name>
    <dbReference type="NCBI Taxonomy" id="720554"/>
    <lineage>
        <taxon>Bacteria</taxon>
        <taxon>Bacillati</taxon>
        <taxon>Bacillota</taxon>
        <taxon>Clostridia</taxon>
        <taxon>Eubacteriales</taxon>
        <taxon>Oscillospiraceae</taxon>
        <taxon>Acetivibrio</taxon>
    </lineage>
</organism>
<dbReference type="RefSeq" id="WP_014256220.1">
    <property type="nucleotide sequence ID" value="NC_016627.1"/>
</dbReference>
<name>G8LVP1_ACECE</name>
<evidence type="ECO:0000259" key="1">
    <source>
        <dbReference type="PROSITE" id="PS50878"/>
    </source>
</evidence>
<dbReference type="InterPro" id="IPR043128">
    <property type="entry name" value="Rev_trsase/Diguanyl_cyclase"/>
</dbReference>
<dbReference type="PROSITE" id="PS50878">
    <property type="entry name" value="RT_POL"/>
    <property type="match status" value="1"/>
</dbReference>
<dbReference type="PANTHER" id="PTHR34047">
    <property type="entry name" value="NUCLEAR INTRON MATURASE 1, MITOCHONDRIAL-RELATED"/>
    <property type="match status" value="1"/>
</dbReference>
<dbReference type="eggNOG" id="COG3344">
    <property type="taxonomic scope" value="Bacteria"/>
</dbReference>
<dbReference type="Gene3D" id="3.30.70.270">
    <property type="match status" value="1"/>
</dbReference>
<feature type="domain" description="Reverse transcriptase" evidence="1">
    <location>
        <begin position="39"/>
        <end position="274"/>
    </location>
</feature>
<keyword evidence="2" id="KW-0808">Transferase</keyword>
<dbReference type="InterPro" id="IPR043502">
    <property type="entry name" value="DNA/RNA_pol_sf"/>
</dbReference>
<sequence>MDYLERIEDPIEWEKYYTYCESSGHIGKRDLRMLREYIDRRKYSIVLDNIKNAVPFPYPKKYILNKIGVDKKRIVYTYDEAEKYVLKIIAFLLHEKDKIFADNLFSFRHDQGVRKAIASLVNKPDISEYYSYKLDIHDYFNSVNVERILPRLQKVLIKEEATYNLIKEILLNPFVIDEEGEIVEERKGIMAGVPISSFLANLYLMDMDWYFQNKRISYARYSDDIIVFAKSRAELEGHREYIESYLFREGLTINPKKIYYSEPYGEWNFLGIKYINGVVDVSDVSLKKMKGKMRRKARALYRWKIKNNASDERAIRAYIRVINNKLYNNPNNHELTWTRWFFPLINTSDSLHKLDRYFLECIRYIATGKHTKANYNLRYRTIKEYGYRSLVNEYYKKKKSKQQEDEML</sequence>
<evidence type="ECO:0000313" key="3">
    <source>
        <dbReference type="Proteomes" id="UP000005435"/>
    </source>
</evidence>
<dbReference type="Proteomes" id="UP000005435">
    <property type="component" value="Chromosome"/>
</dbReference>
<dbReference type="KEGG" id="ccl:Clocl_3152"/>